<reference evidence="2" key="1">
    <citation type="journal article" date="2017" name="Biotechnol. Biofuels">
        <title>Evaluation of environmental bacterial communities as a factor affecting the growth of duckweed Lemna minor.</title>
        <authorList>
            <person name="Ishizawa H."/>
            <person name="Kuroda M."/>
            <person name="Morikawa M."/>
            <person name="Ike M."/>
        </authorList>
    </citation>
    <scope>NUCLEOTIDE SEQUENCE [LARGE SCALE GENOMIC DNA]</scope>
    <source>
        <strain evidence="2">H3</strain>
    </source>
</reference>
<reference evidence="2" key="3">
    <citation type="journal article" date="2017" name="Plant Physiol. Biochem.">
        <title>Differential oxidative and antioxidative response of duckweed Lemna minor toward plant growth promoting/inhibiting bacteria.</title>
        <authorList>
            <person name="Ishizawa H."/>
            <person name="Kuroda M."/>
            <person name="Morikawa M."/>
            <person name="Ike M."/>
        </authorList>
    </citation>
    <scope>NUCLEOTIDE SEQUENCE [LARGE SCALE GENOMIC DNA]</scope>
    <source>
        <strain evidence="2">H3</strain>
    </source>
</reference>
<sequence>MIGMSRLAIIRWVPQGCNTGFTLLLHCFAGVALHLLSASGGCGVGTPCASLLSRFS</sequence>
<dbReference type="AlphaFoldDB" id="A0A3G9GCL3"/>
<keyword evidence="2" id="KW-1185">Reference proteome</keyword>
<reference evidence="1 2" key="2">
    <citation type="journal article" date="2017" name="Genome Announc.">
        <title>Draft genome sequence of Aquitalea magnusonii strain H3, a plant growth-promoting bacterium of duckweed Lemna minor.</title>
        <authorList>
            <person name="Ishizawa H."/>
            <person name="Kuroda M."/>
            <person name="Ike M."/>
        </authorList>
    </citation>
    <scope>NUCLEOTIDE SEQUENCE [LARGE SCALE GENOMIC DNA]</scope>
    <source>
        <strain evidence="1 2">H3</strain>
    </source>
</reference>
<gene>
    <name evidence="1" type="ORF">DLM_1460</name>
</gene>
<evidence type="ECO:0000313" key="1">
    <source>
        <dbReference type="EMBL" id="BBF85084.1"/>
    </source>
</evidence>
<protein>
    <submittedName>
        <fullName evidence="1">Uncharacterized protein</fullName>
    </submittedName>
</protein>
<evidence type="ECO:0000313" key="2">
    <source>
        <dbReference type="Proteomes" id="UP000198290"/>
    </source>
</evidence>
<dbReference type="EMBL" id="AP018823">
    <property type="protein sequence ID" value="BBF85084.1"/>
    <property type="molecule type" value="Genomic_DNA"/>
</dbReference>
<organism evidence="1 2">
    <name type="scientific">Aquitalea magnusonii</name>
    <dbReference type="NCBI Taxonomy" id="332411"/>
    <lineage>
        <taxon>Bacteria</taxon>
        <taxon>Pseudomonadati</taxon>
        <taxon>Pseudomonadota</taxon>
        <taxon>Betaproteobacteria</taxon>
        <taxon>Neisseriales</taxon>
        <taxon>Chromobacteriaceae</taxon>
        <taxon>Aquitalea</taxon>
    </lineage>
</organism>
<name>A0A3G9GCL3_9NEIS</name>
<accession>A0A3G9GCL3</accession>
<proteinExistence type="predicted"/>
<dbReference type="KEGG" id="amah:DLM_1460"/>
<dbReference type="Proteomes" id="UP000198290">
    <property type="component" value="Chromosome"/>
</dbReference>